<organism evidence="1 2">
    <name type="scientific">Polarella glacialis</name>
    <name type="common">Dinoflagellate</name>
    <dbReference type="NCBI Taxonomy" id="89957"/>
    <lineage>
        <taxon>Eukaryota</taxon>
        <taxon>Sar</taxon>
        <taxon>Alveolata</taxon>
        <taxon>Dinophyceae</taxon>
        <taxon>Suessiales</taxon>
        <taxon>Suessiaceae</taxon>
        <taxon>Polarella</taxon>
    </lineage>
</organism>
<dbReference type="AlphaFoldDB" id="A0A813K7K5"/>
<feature type="non-terminal residue" evidence="1">
    <location>
        <position position="130"/>
    </location>
</feature>
<reference evidence="1" key="1">
    <citation type="submission" date="2021-02" db="EMBL/GenBank/DDBJ databases">
        <authorList>
            <person name="Dougan E. K."/>
            <person name="Rhodes N."/>
            <person name="Thang M."/>
            <person name="Chan C."/>
        </authorList>
    </citation>
    <scope>NUCLEOTIDE SEQUENCE</scope>
</reference>
<comment type="caution">
    <text evidence="1">The sequence shown here is derived from an EMBL/GenBank/DDBJ whole genome shotgun (WGS) entry which is preliminary data.</text>
</comment>
<accession>A0A813K7K5</accession>
<feature type="non-terminal residue" evidence="1">
    <location>
        <position position="1"/>
    </location>
</feature>
<dbReference type="EMBL" id="CAJNNW010029139">
    <property type="protein sequence ID" value="CAE8699170.1"/>
    <property type="molecule type" value="Genomic_DNA"/>
</dbReference>
<gene>
    <name evidence="1" type="ORF">PGLA2088_LOCUS31051</name>
</gene>
<dbReference type="Proteomes" id="UP000626109">
    <property type="component" value="Unassembled WGS sequence"/>
</dbReference>
<sequence>AHAMIQAAVAFTGGFWASQKFNDLELPRLSRAVDEGATFKLYVRIIAASIPGLTSEGFMTRERPRITAALGETRKETEFGDCEYGDCAHDESGSGIPPCPWRFGETLTFAVNAADVLAGQGVQLWVRTHS</sequence>
<evidence type="ECO:0000313" key="1">
    <source>
        <dbReference type="EMBL" id="CAE8699170.1"/>
    </source>
</evidence>
<name>A0A813K7K5_POLGL</name>
<evidence type="ECO:0000313" key="2">
    <source>
        <dbReference type="Proteomes" id="UP000626109"/>
    </source>
</evidence>
<protein>
    <submittedName>
        <fullName evidence="1">Uncharacterized protein</fullName>
    </submittedName>
</protein>
<proteinExistence type="predicted"/>